<dbReference type="KEGG" id="asla:NCTC11923_00838"/>
<dbReference type="InterPro" id="IPR009057">
    <property type="entry name" value="Homeodomain-like_sf"/>
</dbReference>
<sequence length="235" mass="25561">MPKIMGSSLAEHRQRTRTALFEALSQLMAERGFEKITLSDVASRAGVGRTAVYNHFADKEDLLLAFMEHESARYAEELARALAGTRDPIDRLRVYVRQQALIKRHYHFPASGPLANAVSRDTAGSLRAHSALMAQMLSSILTEAMDEGRIPQQDPALVIPLIHATVLGGRPTPSEPEARKAYLESLDVFVLRAVGAAQPEHAVPPIPRPHAAEPVEGPDDASPATDRQGAPRRAG</sequence>
<dbReference type="SUPFAM" id="SSF46689">
    <property type="entry name" value="Homeodomain-like"/>
    <property type="match status" value="1"/>
</dbReference>
<dbReference type="InterPro" id="IPR023772">
    <property type="entry name" value="DNA-bd_HTH_TetR-type_CS"/>
</dbReference>
<reference evidence="5 6" key="1">
    <citation type="submission" date="2018-12" db="EMBL/GenBank/DDBJ databases">
        <authorList>
            <consortium name="Pathogen Informatics"/>
        </authorList>
    </citation>
    <scope>NUCLEOTIDE SEQUENCE [LARGE SCALE GENOMIC DNA]</scope>
    <source>
        <strain evidence="5 6">NCTC11923</strain>
    </source>
</reference>
<dbReference type="RefSeq" id="WP_026426949.1">
    <property type="nucleotide sequence ID" value="NZ_CBCRWE010000054.1"/>
</dbReference>
<dbReference type="Proteomes" id="UP000276899">
    <property type="component" value="Chromosome"/>
</dbReference>
<evidence type="ECO:0000259" key="4">
    <source>
        <dbReference type="PROSITE" id="PS50977"/>
    </source>
</evidence>
<protein>
    <submittedName>
        <fullName evidence="5">Toluene efflux pump ttgABC operon repressor</fullName>
    </submittedName>
</protein>
<dbReference type="GO" id="GO:0003700">
    <property type="term" value="F:DNA-binding transcription factor activity"/>
    <property type="evidence" value="ECO:0007669"/>
    <property type="project" value="TreeGrafter"/>
</dbReference>
<feature type="DNA-binding region" description="H-T-H motif" evidence="2">
    <location>
        <begin position="37"/>
        <end position="56"/>
    </location>
</feature>
<dbReference type="SUPFAM" id="SSF48498">
    <property type="entry name" value="Tetracyclin repressor-like, C-terminal domain"/>
    <property type="match status" value="1"/>
</dbReference>
<dbReference type="PROSITE" id="PS01081">
    <property type="entry name" value="HTH_TETR_1"/>
    <property type="match status" value="1"/>
</dbReference>
<dbReference type="InterPro" id="IPR036271">
    <property type="entry name" value="Tet_transcr_reg_TetR-rel_C_sf"/>
</dbReference>
<evidence type="ECO:0000256" key="3">
    <source>
        <dbReference type="SAM" id="MobiDB-lite"/>
    </source>
</evidence>
<evidence type="ECO:0000256" key="2">
    <source>
        <dbReference type="PROSITE-ProRule" id="PRU00335"/>
    </source>
</evidence>
<dbReference type="STRING" id="1278298.GCA_000428685_01906"/>
<accession>A0A448KBB7</accession>
<dbReference type="PANTHER" id="PTHR30055">
    <property type="entry name" value="HTH-TYPE TRANSCRIPTIONAL REGULATOR RUTR"/>
    <property type="match status" value="1"/>
</dbReference>
<keyword evidence="6" id="KW-1185">Reference proteome</keyword>
<feature type="region of interest" description="Disordered" evidence="3">
    <location>
        <begin position="200"/>
        <end position="235"/>
    </location>
</feature>
<name>A0A448KBB7_9ACTO</name>
<dbReference type="PRINTS" id="PR00455">
    <property type="entry name" value="HTHTETR"/>
</dbReference>
<evidence type="ECO:0000256" key="1">
    <source>
        <dbReference type="ARBA" id="ARBA00023125"/>
    </source>
</evidence>
<proteinExistence type="predicted"/>
<dbReference type="AlphaFoldDB" id="A0A448KBB7"/>
<dbReference type="PANTHER" id="PTHR30055:SF226">
    <property type="entry name" value="HTH-TYPE TRANSCRIPTIONAL REGULATOR PKSA"/>
    <property type="match status" value="1"/>
</dbReference>
<organism evidence="5 6">
    <name type="scientific">Actinomyces slackii</name>
    <dbReference type="NCBI Taxonomy" id="52774"/>
    <lineage>
        <taxon>Bacteria</taxon>
        <taxon>Bacillati</taxon>
        <taxon>Actinomycetota</taxon>
        <taxon>Actinomycetes</taxon>
        <taxon>Actinomycetales</taxon>
        <taxon>Actinomycetaceae</taxon>
        <taxon>Actinomyces</taxon>
    </lineage>
</organism>
<dbReference type="Pfam" id="PF00440">
    <property type="entry name" value="TetR_N"/>
    <property type="match status" value="1"/>
</dbReference>
<dbReference type="Gene3D" id="1.10.357.10">
    <property type="entry name" value="Tetracycline Repressor, domain 2"/>
    <property type="match status" value="1"/>
</dbReference>
<gene>
    <name evidence="5" type="primary">ttgR</name>
    <name evidence="5" type="ORF">NCTC11923_00838</name>
</gene>
<dbReference type="EMBL" id="LR134363">
    <property type="protein sequence ID" value="VEG74215.1"/>
    <property type="molecule type" value="Genomic_DNA"/>
</dbReference>
<dbReference type="InterPro" id="IPR050109">
    <property type="entry name" value="HTH-type_TetR-like_transc_reg"/>
</dbReference>
<evidence type="ECO:0000313" key="5">
    <source>
        <dbReference type="EMBL" id="VEG74215.1"/>
    </source>
</evidence>
<dbReference type="InterPro" id="IPR001647">
    <property type="entry name" value="HTH_TetR"/>
</dbReference>
<feature type="domain" description="HTH tetR-type" evidence="4">
    <location>
        <begin position="14"/>
        <end position="74"/>
    </location>
</feature>
<evidence type="ECO:0000313" key="6">
    <source>
        <dbReference type="Proteomes" id="UP000276899"/>
    </source>
</evidence>
<keyword evidence="1 2" id="KW-0238">DNA-binding</keyword>
<dbReference type="GO" id="GO:0000976">
    <property type="term" value="F:transcription cis-regulatory region binding"/>
    <property type="evidence" value="ECO:0007669"/>
    <property type="project" value="TreeGrafter"/>
</dbReference>
<dbReference type="PROSITE" id="PS50977">
    <property type="entry name" value="HTH_TETR_2"/>
    <property type="match status" value="1"/>
</dbReference>